<evidence type="ECO:0000256" key="4">
    <source>
        <dbReference type="ARBA" id="ARBA00022723"/>
    </source>
</evidence>
<dbReference type="InterPro" id="IPR013759">
    <property type="entry name" value="Topo_IIA_B_C"/>
</dbReference>
<dbReference type="HOGENOM" id="CLU_006146_4_1_14"/>
<evidence type="ECO:0000256" key="5">
    <source>
        <dbReference type="ARBA" id="ARBA00022741"/>
    </source>
</evidence>
<evidence type="ECO:0000256" key="3">
    <source>
        <dbReference type="ARBA" id="ARBA00012895"/>
    </source>
</evidence>
<keyword evidence="7" id="KW-0460">Magnesium</keyword>
<dbReference type="AlphaFoldDB" id="A0A097SSV0"/>
<dbReference type="Pfam" id="PF01751">
    <property type="entry name" value="Toprim"/>
    <property type="match status" value="1"/>
</dbReference>
<dbReference type="GO" id="GO:0005524">
    <property type="term" value="F:ATP binding"/>
    <property type="evidence" value="ECO:0007669"/>
    <property type="project" value="UniProtKB-KW"/>
</dbReference>
<dbReference type="InterPro" id="IPR013506">
    <property type="entry name" value="Topo_IIA_bsu_dom2"/>
</dbReference>
<dbReference type="PROSITE" id="PS50880">
    <property type="entry name" value="TOPRIM"/>
    <property type="match status" value="1"/>
</dbReference>
<gene>
    <name evidence="12" type="primary">parE</name>
    <name evidence="12" type="ORF">MGM1_2850</name>
</gene>
<dbReference type="InterPro" id="IPR006171">
    <property type="entry name" value="TOPRIM_dom"/>
</dbReference>
<name>A0A097SSV0_9BACT</name>
<dbReference type="EMBL" id="CP007711">
    <property type="protein sequence ID" value="AIV03659.1"/>
    <property type="molecule type" value="Genomic_DNA"/>
</dbReference>
<dbReference type="SMART" id="SM00433">
    <property type="entry name" value="TOP2c"/>
    <property type="match status" value="1"/>
</dbReference>
<dbReference type="eggNOG" id="COG0187">
    <property type="taxonomic scope" value="Bacteria"/>
</dbReference>
<evidence type="ECO:0000256" key="10">
    <source>
        <dbReference type="SAM" id="Coils"/>
    </source>
</evidence>
<feature type="domain" description="Toprim" evidence="11">
    <location>
        <begin position="420"/>
        <end position="534"/>
    </location>
</feature>
<dbReference type="InterPro" id="IPR001241">
    <property type="entry name" value="Topo_IIA"/>
</dbReference>
<dbReference type="NCBIfam" id="NF004189">
    <property type="entry name" value="PRK05644.1"/>
    <property type="match status" value="1"/>
</dbReference>
<comment type="catalytic activity">
    <reaction evidence="1">
        <text>ATP-dependent breakage, passage and rejoining of double-stranded DNA.</text>
        <dbReference type="EC" id="5.6.2.2"/>
    </reaction>
</comment>
<dbReference type="Gene3D" id="3.30.230.10">
    <property type="match status" value="1"/>
</dbReference>
<dbReference type="Pfam" id="PF02518">
    <property type="entry name" value="HATPase_c"/>
    <property type="match status" value="1"/>
</dbReference>
<keyword evidence="9" id="KW-0413">Isomerase</keyword>
<evidence type="ECO:0000256" key="6">
    <source>
        <dbReference type="ARBA" id="ARBA00022840"/>
    </source>
</evidence>
<evidence type="ECO:0000313" key="12">
    <source>
        <dbReference type="EMBL" id="AIV03659.1"/>
    </source>
</evidence>
<dbReference type="HAMAP" id="MF_00939">
    <property type="entry name" value="ParE_type2"/>
    <property type="match status" value="1"/>
</dbReference>
<dbReference type="FunFam" id="3.30.565.10:FF:000002">
    <property type="entry name" value="DNA gyrase subunit B"/>
    <property type="match status" value="1"/>
</dbReference>
<evidence type="ECO:0000256" key="9">
    <source>
        <dbReference type="ARBA" id="ARBA00023235"/>
    </source>
</evidence>
<dbReference type="GO" id="GO:0034335">
    <property type="term" value="F:DNA negative supercoiling activity"/>
    <property type="evidence" value="ECO:0007669"/>
    <property type="project" value="UniProtKB-ARBA"/>
</dbReference>
<keyword evidence="6" id="KW-0067">ATP-binding</keyword>
<dbReference type="Gene3D" id="3.30.565.10">
    <property type="entry name" value="Histidine kinase-like ATPase, C-terminal domain"/>
    <property type="match status" value="1"/>
</dbReference>
<comment type="cofactor">
    <cofactor evidence="2">
        <name>Mg(2+)</name>
        <dbReference type="ChEBI" id="CHEBI:18420"/>
    </cofactor>
</comment>
<keyword evidence="13" id="KW-1185">Reference proteome</keyword>
<dbReference type="InterPro" id="IPR018522">
    <property type="entry name" value="TopoIIA_CS"/>
</dbReference>
<dbReference type="InterPro" id="IPR002288">
    <property type="entry name" value="DNA_gyrase_B_C"/>
</dbReference>
<dbReference type="FunFam" id="3.40.50.670:FF:000002">
    <property type="entry name" value="DNA gyrase subunit B"/>
    <property type="match status" value="1"/>
</dbReference>
<dbReference type="InterPro" id="IPR000565">
    <property type="entry name" value="Topo_IIA_B"/>
</dbReference>
<protein>
    <recommendedName>
        <fullName evidence="3">DNA topoisomerase (ATP-hydrolyzing)</fullName>
        <ecNumber evidence="3">5.6.2.2</ecNumber>
    </recommendedName>
</protein>
<keyword evidence="4" id="KW-0479">Metal-binding</keyword>
<sequence length="634" mass="71035">MSQQYKDSDIKVLSGLEPVRKRPGMYIGSTDSYGLHHLVWEIFDNAIDEVIAGNCNLIKLTIHKDQSISVEDNGRGIPLGKNSQTGLSTIDTVFTVLHAGGKFDDSAYKTSGGLHGVGASVVNALSSWLEVSVKRDNKIFTARYENGGNIVSPAHEIGKTNRTGTYVRFLPDTSIFKTTKFNPNLIKERIRESSYLYQGLTIEFNDLNTNETQTFISQKGLIEYAEFINESRNPIFPAIGFKGKSDDIEVDIALQYTNETNEIIISFANSVKTNEGGSHETGFKTSLTEVINNYARKNNLLKDKDKNFDGDDVREGITAVVSVRVPEKIIAYEGQTKNKLFTIQANTAVKKVFADQFTYWLEEHAKDAKNIVNKALASRDARIAAKKAREDIKKLRNTNKQTTILSGKLTPAQSKNYANNELFIVEGDSAGGSAKLARDKKYQAILPLRGKVLNVEKASIRDLLKNEEICTLISCIGTGINPEFDLKSLRYGKVIIMTDADVDGAHIQILLLTFFYRFMKPLIENGHVYVALSPLYKLTDKTSKQVTYAWDNNELNIAKEKLKNYEIQRYKGLGEMNADQLWETTMNPNNRKLVKVTITDAALAEKQVATLMGDNVENRKRWISENIDFTTENL</sequence>
<dbReference type="PRINTS" id="PR00418">
    <property type="entry name" value="TPI2FAMILY"/>
</dbReference>
<organism evidence="12 13">
    <name type="scientific">Candidatus Malacoplasma girerdii</name>
    <dbReference type="NCBI Taxonomy" id="1318617"/>
    <lineage>
        <taxon>Bacteria</taxon>
        <taxon>Bacillati</taxon>
        <taxon>Mycoplasmatota</taxon>
        <taxon>Mycoplasmoidales</taxon>
        <taxon>Mycoplasmoidaceae</taxon>
        <taxon>Malacoplasma</taxon>
    </lineage>
</organism>
<dbReference type="CDD" id="cd16928">
    <property type="entry name" value="HATPase_GyrB-like"/>
    <property type="match status" value="1"/>
</dbReference>
<dbReference type="GO" id="GO:0005694">
    <property type="term" value="C:chromosome"/>
    <property type="evidence" value="ECO:0007669"/>
    <property type="project" value="InterPro"/>
</dbReference>
<dbReference type="SUPFAM" id="SSF54211">
    <property type="entry name" value="Ribosomal protein S5 domain 2-like"/>
    <property type="match status" value="1"/>
</dbReference>
<dbReference type="InterPro" id="IPR036890">
    <property type="entry name" value="HATPase_C_sf"/>
</dbReference>
<dbReference type="InterPro" id="IPR003594">
    <property type="entry name" value="HATPase_dom"/>
</dbReference>
<dbReference type="InterPro" id="IPR020568">
    <property type="entry name" value="Ribosomal_Su5_D2-typ_SF"/>
</dbReference>
<dbReference type="Pfam" id="PF00986">
    <property type="entry name" value="DNA_gyraseB_C"/>
    <property type="match status" value="1"/>
</dbReference>
<dbReference type="PROSITE" id="PS00177">
    <property type="entry name" value="TOPOISOMERASE_II"/>
    <property type="match status" value="1"/>
</dbReference>
<dbReference type="Proteomes" id="UP000030066">
    <property type="component" value="Chromosome"/>
</dbReference>
<proteinExistence type="inferred from homology"/>
<evidence type="ECO:0000313" key="13">
    <source>
        <dbReference type="Proteomes" id="UP000030066"/>
    </source>
</evidence>
<keyword evidence="5" id="KW-0547">Nucleotide-binding</keyword>
<dbReference type="PANTHER" id="PTHR45866">
    <property type="entry name" value="DNA GYRASE/TOPOISOMERASE SUBUNIT B"/>
    <property type="match status" value="1"/>
</dbReference>
<evidence type="ECO:0000256" key="2">
    <source>
        <dbReference type="ARBA" id="ARBA00001946"/>
    </source>
</evidence>
<dbReference type="Pfam" id="PF00204">
    <property type="entry name" value="DNA_gyraseB"/>
    <property type="match status" value="1"/>
</dbReference>
<dbReference type="SMART" id="SM00387">
    <property type="entry name" value="HATPase_c"/>
    <property type="match status" value="1"/>
</dbReference>
<dbReference type="SUPFAM" id="SSF55874">
    <property type="entry name" value="ATPase domain of HSP90 chaperone/DNA topoisomerase II/histidine kinase"/>
    <property type="match status" value="1"/>
</dbReference>
<evidence type="ECO:0000256" key="8">
    <source>
        <dbReference type="ARBA" id="ARBA00023125"/>
    </source>
</evidence>
<dbReference type="PRINTS" id="PR01159">
    <property type="entry name" value="DNAGYRASEB"/>
</dbReference>
<feature type="coiled-coil region" evidence="10">
    <location>
        <begin position="378"/>
        <end position="405"/>
    </location>
</feature>
<dbReference type="KEGG" id="mgj:MGM1_2850"/>
<reference evidence="12 13" key="1">
    <citation type="journal article" date="2014" name="PLoS ONE">
        <title>An emerging Mycoplasma associated with trichomoniasis, vaginal infection and disease.</title>
        <authorList>
            <consortium name="Vaginal Microbiome Consortium"/>
            <person name="Fettweis J.M."/>
            <person name="Serrano M.G."/>
            <person name="Huang B."/>
            <person name="Brooks J.P."/>
            <person name="Glascock A.L."/>
            <person name="Sheth N.U."/>
            <person name="Strauss J.F.III."/>
            <person name="Jefferson K.K."/>
            <person name="Buck G.A."/>
        </authorList>
    </citation>
    <scope>NUCLEOTIDE SEQUENCE [LARGE SCALE GENOMIC DNA]</scope>
    <source>
        <strain evidence="12 13">VCU_M1</strain>
    </source>
</reference>
<dbReference type="InterPro" id="IPR005740">
    <property type="entry name" value="ParE_type2"/>
</dbReference>
<dbReference type="NCBIfam" id="TIGR01058">
    <property type="entry name" value="parE_Gpos"/>
    <property type="match status" value="1"/>
</dbReference>
<dbReference type="EC" id="5.6.2.2" evidence="3"/>
<dbReference type="InterPro" id="IPR013760">
    <property type="entry name" value="Topo_IIA-like_dom_sf"/>
</dbReference>
<evidence type="ECO:0000256" key="1">
    <source>
        <dbReference type="ARBA" id="ARBA00000185"/>
    </source>
</evidence>
<evidence type="ECO:0000259" key="11">
    <source>
        <dbReference type="PROSITE" id="PS50880"/>
    </source>
</evidence>
<dbReference type="PANTHER" id="PTHR45866:SF12">
    <property type="entry name" value="DNA TOPOISOMERASE 4 SUBUNIT B"/>
    <property type="match status" value="1"/>
</dbReference>
<keyword evidence="10" id="KW-0175">Coiled coil</keyword>
<dbReference type="GO" id="GO:0046872">
    <property type="term" value="F:metal ion binding"/>
    <property type="evidence" value="ECO:0007669"/>
    <property type="project" value="UniProtKB-KW"/>
</dbReference>
<dbReference type="Gene3D" id="3.40.50.670">
    <property type="match status" value="1"/>
</dbReference>
<evidence type="ECO:0000256" key="7">
    <source>
        <dbReference type="ARBA" id="ARBA00022842"/>
    </source>
</evidence>
<dbReference type="GO" id="GO:0006265">
    <property type="term" value="P:DNA topological change"/>
    <property type="evidence" value="ECO:0007669"/>
    <property type="project" value="InterPro"/>
</dbReference>
<keyword evidence="8" id="KW-0238">DNA-binding</keyword>
<dbReference type="STRING" id="1318617.MGM1_2850"/>
<dbReference type="InterPro" id="IPR014721">
    <property type="entry name" value="Ribsml_uS5_D2-typ_fold_subgr"/>
</dbReference>
<dbReference type="GO" id="GO:0003677">
    <property type="term" value="F:DNA binding"/>
    <property type="evidence" value="ECO:0007669"/>
    <property type="project" value="UniProtKB-KW"/>
</dbReference>
<dbReference type="SUPFAM" id="SSF56719">
    <property type="entry name" value="Type II DNA topoisomerase"/>
    <property type="match status" value="1"/>
</dbReference>
<accession>A0A097SSV0</accession>